<accession>A0AAE3SH77</accession>
<proteinExistence type="predicted"/>
<gene>
    <name evidence="1" type="ORF">OM075_21600</name>
</gene>
<dbReference type="Proteomes" id="UP001209229">
    <property type="component" value="Unassembled WGS sequence"/>
</dbReference>
<organism evidence="1 2">
    <name type="scientific">Plebeiibacterium sediminum</name>
    <dbReference type="NCBI Taxonomy" id="2992112"/>
    <lineage>
        <taxon>Bacteria</taxon>
        <taxon>Pseudomonadati</taxon>
        <taxon>Bacteroidota</taxon>
        <taxon>Bacteroidia</taxon>
        <taxon>Marinilabiliales</taxon>
        <taxon>Marinilabiliaceae</taxon>
        <taxon>Plebeiibacterium</taxon>
    </lineage>
</organism>
<protein>
    <submittedName>
        <fullName evidence="1">Uncharacterized protein</fullName>
    </submittedName>
</protein>
<comment type="caution">
    <text evidence="1">The sequence shown here is derived from an EMBL/GenBank/DDBJ whole genome shotgun (WGS) entry which is preliminary data.</text>
</comment>
<evidence type="ECO:0000313" key="1">
    <source>
        <dbReference type="EMBL" id="MCW3789076.1"/>
    </source>
</evidence>
<evidence type="ECO:0000313" key="2">
    <source>
        <dbReference type="Proteomes" id="UP001209229"/>
    </source>
</evidence>
<name>A0AAE3SH77_9BACT</name>
<dbReference type="AlphaFoldDB" id="A0AAE3SH77"/>
<dbReference type="RefSeq" id="WP_301192632.1">
    <property type="nucleotide sequence ID" value="NZ_JAPDPJ010000081.1"/>
</dbReference>
<reference evidence="1" key="1">
    <citation type="submission" date="2022-10" db="EMBL/GenBank/DDBJ databases">
        <authorList>
            <person name="Yu W.X."/>
        </authorList>
    </citation>
    <scope>NUCLEOTIDE SEQUENCE</scope>
    <source>
        <strain evidence="1">AAT</strain>
    </source>
</reference>
<keyword evidence="2" id="KW-1185">Reference proteome</keyword>
<sequence>MILAGLNAGMVLGQQKIEREFKPLTQKEVKLIEEQMGENKNVLPEFEKSIYHALAYFPELKNTHIKFKYENIKTTLNARPTIFSLLFKKKENRRYVVRINSAKKDSSIELSSVSYNAQIGVLAHEFSHFIDYSEKGIWGIFKRLVSYTNKRSKAKFEKEIDQMTIDRGLGWQLHDWAHTVLYDSNACHKYKKLKREIYLTPSKIQDYLASLNPELQPEYLFQKL</sequence>
<dbReference type="EMBL" id="JAPDPJ010000081">
    <property type="protein sequence ID" value="MCW3789076.1"/>
    <property type="molecule type" value="Genomic_DNA"/>
</dbReference>